<name>U7Q800_9CYAN</name>
<dbReference type="Pfam" id="PF21748">
    <property type="entry name" value="UPF0150"/>
    <property type="match status" value="1"/>
</dbReference>
<dbReference type="OrthoDB" id="9805287at2"/>
<dbReference type="PANTHER" id="PTHR34504">
    <property type="entry name" value="ANTITOXIN HICB"/>
    <property type="match status" value="1"/>
</dbReference>
<dbReference type="InterPro" id="IPR035069">
    <property type="entry name" value="TTHA1013/TTHA0281-like"/>
</dbReference>
<keyword evidence="2" id="KW-1185">Reference proteome</keyword>
<dbReference type="InterPro" id="IPR051404">
    <property type="entry name" value="TA_system_antitoxin"/>
</dbReference>
<dbReference type="EMBL" id="AUZM01000159">
    <property type="protein sequence ID" value="ERT03913.1"/>
    <property type="molecule type" value="Genomic_DNA"/>
</dbReference>
<dbReference type="AlphaFoldDB" id="U7Q800"/>
<comment type="caution">
    <text evidence="1">The sequence shown here is derived from an EMBL/GenBank/DDBJ whole genome shotgun (WGS) entry which is preliminary data.</text>
</comment>
<accession>U7Q800</accession>
<dbReference type="InterPro" id="IPR049389">
    <property type="entry name" value="TTHA0281-like"/>
</dbReference>
<dbReference type="PANTHER" id="PTHR34504:SF4">
    <property type="entry name" value="ANTITOXIN HICB"/>
    <property type="match status" value="1"/>
</dbReference>
<gene>
    <name evidence="1" type="ORF">M595_6151</name>
</gene>
<sequence length="70" mass="7829">MKTFTAIVEKDPDTQLYVGYVPGFPGAHSQGKTLDELQDNLTEVIEMLLEEDVTFETQFVGTQQIIIHSA</sequence>
<organism evidence="1 2">
    <name type="scientific">Lyngbya aestuarii BL J</name>
    <dbReference type="NCBI Taxonomy" id="1348334"/>
    <lineage>
        <taxon>Bacteria</taxon>
        <taxon>Bacillati</taxon>
        <taxon>Cyanobacteriota</taxon>
        <taxon>Cyanophyceae</taxon>
        <taxon>Oscillatoriophycideae</taxon>
        <taxon>Oscillatoriales</taxon>
        <taxon>Microcoleaceae</taxon>
        <taxon>Lyngbya</taxon>
    </lineage>
</organism>
<dbReference type="Proteomes" id="UP000017127">
    <property type="component" value="Unassembled WGS sequence"/>
</dbReference>
<protein>
    <submittedName>
        <fullName evidence="1">Uncharacterized protein</fullName>
    </submittedName>
</protein>
<dbReference type="SUPFAM" id="SSF143100">
    <property type="entry name" value="TTHA1013/TTHA0281-like"/>
    <property type="match status" value="1"/>
</dbReference>
<proteinExistence type="predicted"/>
<dbReference type="RefSeq" id="WP_023069792.1">
    <property type="nucleotide sequence ID" value="NZ_AUZM01000159.1"/>
</dbReference>
<dbReference type="Gene3D" id="3.30.160.250">
    <property type="match status" value="1"/>
</dbReference>
<evidence type="ECO:0000313" key="1">
    <source>
        <dbReference type="EMBL" id="ERT03913.1"/>
    </source>
</evidence>
<evidence type="ECO:0000313" key="2">
    <source>
        <dbReference type="Proteomes" id="UP000017127"/>
    </source>
</evidence>
<reference evidence="1 2" key="1">
    <citation type="journal article" date="2013" name="Front. Microbiol.">
        <title>Comparative genomic analyses of the cyanobacterium, Lyngbya aestuarii BL J, a powerful hydrogen producer.</title>
        <authorList>
            <person name="Kothari A."/>
            <person name="Vaughn M."/>
            <person name="Garcia-Pichel F."/>
        </authorList>
    </citation>
    <scope>NUCLEOTIDE SEQUENCE [LARGE SCALE GENOMIC DNA]</scope>
    <source>
        <strain evidence="1 2">BL J</strain>
    </source>
</reference>
<dbReference type="PATRIC" id="fig|1348334.3.peg.5870"/>